<name>A0A0B7F776_THACB</name>
<dbReference type="EMBL" id="LN679200">
    <property type="protein sequence ID" value="CEL52759.1"/>
    <property type="molecule type" value="Genomic_DNA"/>
</dbReference>
<keyword evidence="2" id="KW-1185">Reference proteome</keyword>
<gene>
    <name evidence="1" type="ORF">RSOLAG1IB_11103</name>
</gene>
<evidence type="ECO:0000313" key="1">
    <source>
        <dbReference type="EMBL" id="CEL52759.1"/>
    </source>
</evidence>
<sequence>MYAHRGSFSASTWTLGVGDPRKNVSHRWGSGMYCTGGDMIRFSSMAGVTCFDGLSTGWAHRIEFSHQELSGSTACCALPLRMRVCSPSK</sequence>
<accession>A0A0B7F776</accession>
<protein>
    <submittedName>
        <fullName evidence="1">Uncharacterized protein</fullName>
    </submittedName>
</protein>
<dbReference type="AlphaFoldDB" id="A0A0B7F776"/>
<organism evidence="1 2">
    <name type="scientific">Thanatephorus cucumeris (strain AG1-IB / isolate 7/3/14)</name>
    <name type="common">Lettuce bottom rot fungus</name>
    <name type="synonym">Rhizoctonia solani</name>
    <dbReference type="NCBI Taxonomy" id="1108050"/>
    <lineage>
        <taxon>Eukaryota</taxon>
        <taxon>Fungi</taxon>
        <taxon>Dikarya</taxon>
        <taxon>Basidiomycota</taxon>
        <taxon>Agaricomycotina</taxon>
        <taxon>Agaricomycetes</taxon>
        <taxon>Cantharellales</taxon>
        <taxon>Ceratobasidiaceae</taxon>
        <taxon>Rhizoctonia</taxon>
        <taxon>Rhizoctonia solani AG-1</taxon>
    </lineage>
</organism>
<proteinExistence type="predicted"/>
<reference evidence="1 2" key="1">
    <citation type="submission" date="2014-11" db="EMBL/GenBank/DDBJ databases">
        <authorList>
            <person name="Wibberg Daniel"/>
        </authorList>
    </citation>
    <scope>NUCLEOTIDE SEQUENCE [LARGE SCALE GENOMIC DNA]</scope>
    <source>
        <strain evidence="1">Rhizoctonia solani AG1-IB 7/3/14</strain>
    </source>
</reference>
<dbReference type="Proteomes" id="UP000059188">
    <property type="component" value="Unassembled WGS sequence"/>
</dbReference>
<evidence type="ECO:0000313" key="2">
    <source>
        <dbReference type="Proteomes" id="UP000059188"/>
    </source>
</evidence>